<dbReference type="Proteomes" id="UP001165064">
    <property type="component" value="Unassembled WGS sequence"/>
</dbReference>
<name>A0ACB5UD27_AMBMO</name>
<evidence type="ECO:0000313" key="1">
    <source>
        <dbReference type="EMBL" id="GMF07864.1"/>
    </source>
</evidence>
<protein>
    <submittedName>
        <fullName evidence="1">Unnamed protein product</fullName>
    </submittedName>
</protein>
<sequence>MRLLKEYKLSDVLEYKSSYDVRFEELLASLEFRIKHLANNKPLWGLIVYDSRTLILWSEHILGDGTSFKNFHIEFLKILNGTANVTGELINTHYNGLDSVIFKDQWFESRDISPEQTYIIDYKPSPQTWTQVFLEYYFPYVYKLYNNFRKDRTKFEPVAKHLMVVDEDTAIMRRKHIMLN</sequence>
<proteinExistence type="predicted"/>
<evidence type="ECO:0000313" key="2">
    <source>
        <dbReference type="Proteomes" id="UP001165064"/>
    </source>
</evidence>
<accession>A0ACB5UD27</accession>
<gene>
    <name evidence="1" type="ORF">Amon02_001307500</name>
</gene>
<dbReference type="EMBL" id="BSXS01016507">
    <property type="protein sequence ID" value="GMF07864.1"/>
    <property type="molecule type" value="Genomic_DNA"/>
</dbReference>
<keyword evidence="2" id="KW-1185">Reference proteome</keyword>
<reference evidence="1" key="1">
    <citation type="submission" date="2023-04" db="EMBL/GenBank/DDBJ databases">
        <title>Ambrosiozyma monospora NBRC 10751.</title>
        <authorList>
            <person name="Ichikawa N."/>
            <person name="Sato H."/>
            <person name="Tonouchi N."/>
        </authorList>
    </citation>
    <scope>NUCLEOTIDE SEQUENCE</scope>
    <source>
        <strain evidence="1">NBRC 10751</strain>
    </source>
</reference>
<organism evidence="1 2">
    <name type="scientific">Ambrosiozyma monospora</name>
    <name type="common">Yeast</name>
    <name type="synonym">Endomycopsis monosporus</name>
    <dbReference type="NCBI Taxonomy" id="43982"/>
    <lineage>
        <taxon>Eukaryota</taxon>
        <taxon>Fungi</taxon>
        <taxon>Dikarya</taxon>
        <taxon>Ascomycota</taxon>
        <taxon>Saccharomycotina</taxon>
        <taxon>Pichiomycetes</taxon>
        <taxon>Pichiales</taxon>
        <taxon>Pichiaceae</taxon>
        <taxon>Ambrosiozyma</taxon>
    </lineage>
</organism>
<comment type="caution">
    <text evidence="1">The sequence shown here is derived from an EMBL/GenBank/DDBJ whole genome shotgun (WGS) entry which is preliminary data.</text>
</comment>